<dbReference type="GO" id="GO:0000286">
    <property type="term" value="F:alanine dehydrogenase activity"/>
    <property type="evidence" value="ECO:0007669"/>
    <property type="project" value="UniProtKB-UniRule"/>
</dbReference>
<dbReference type="SMART" id="SM01003">
    <property type="entry name" value="AlaDh_PNT_N"/>
    <property type="match status" value="1"/>
</dbReference>
<dbReference type="InterPro" id="IPR036291">
    <property type="entry name" value="NAD(P)-bd_dom_sf"/>
</dbReference>
<dbReference type="EC" id="1.4.1.1" evidence="3 6"/>
<dbReference type="PROSITE" id="PS00837">
    <property type="entry name" value="ALADH_PNT_2"/>
    <property type="match status" value="1"/>
</dbReference>
<evidence type="ECO:0000313" key="24">
    <source>
        <dbReference type="Proteomes" id="UP000220502"/>
    </source>
</evidence>
<feature type="binding site" evidence="9">
    <location>
        <position position="197"/>
    </location>
    <ligand>
        <name>NAD(+)</name>
        <dbReference type="ChEBI" id="CHEBI:57540"/>
    </ligand>
</feature>
<evidence type="ECO:0000313" key="16">
    <source>
        <dbReference type="EMBL" id="PFA95045.1"/>
    </source>
</evidence>
<dbReference type="InterPro" id="IPR008143">
    <property type="entry name" value="Ala_DH/PNT_CS2"/>
</dbReference>
<evidence type="ECO:0000256" key="9">
    <source>
        <dbReference type="PIRSR" id="PIRSR000183-3"/>
    </source>
</evidence>
<organism evidence="12 21">
    <name type="scientific">Bacillus thuringiensis</name>
    <dbReference type="NCBI Taxonomy" id="1428"/>
    <lineage>
        <taxon>Bacteria</taxon>
        <taxon>Bacillati</taxon>
        <taxon>Bacillota</taxon>
        <taxon>Bacilli</taxon>
        <taxon>Bacillales</taxon>
        <taxon>Bacillaceae</taxon>
        <taxon>Bacillus</taxon>
        <taxon>Bacillus cereus group</taxon>
    </lineage>
</organism>
<dbReference type="Proteomes" id="UP000220127">
    <property type="component" value="Unassembled WGS sequence"/>
</dbReference>
<evidence type="ECO:0000256" key="1">
    <source>
        <dbReference type="ARBA" id="ARBA00005206"/>
    </source>
</evidence>
<feature type="binding site" evidence="9">
    <location>
        <position position="202"/>
    </location>
    <ligand>
        <name>NAD(+)</name>
        <dbReference type="ChEBI" id="CHEBI:57540"/>
    </ligand>
</feature>
<dbReference type="Proteomes" id="UP000092743">
    <property type="component" value="Chromosome"/>
</dbReference>
<dbReference type="SUPFAM" id="SSF51735">
    <property type="entry name" value="NAD(P)-binding Rossmann-fold domains"/>
    <property type="match status" value="1"/>
</dbReference>
<dbReference type="PANTHER" id="PTHR42795">
    <property type="entry name" value="ALANINE DEHYDROGENASE"/>
    <property type="match status" value="1"/>
</dbReference>
<feature type="binding site" evidence="9">
    <location>
        <begin position="298"/>
        <end position="301"/>
    </location>
    <ligand>
        <name>NAD(+)</name>
        <dbReference type="ChEBI" id="CHEBI:57540"/>
    </ligand>
</feature>
<dbReference type="Gene3D" id="3.40.50.720">
    <property type="entry name" value="NAD(P)-binding Rossmann-like Domain"/>
    <property type="match status" value="2"/>
</dbReference>
<gene>
    <name evidence="12" type="primary">ald2</name>
    <name evidence="13" type="synonym">ald</name>
    <name evidence="12" type="ORF">BT246_52160</name>
    <name evidence="16" type="ORF">CN398_24135</name>
    <name evidence="15" type="ORF">CN461_22855</name>
    <name evidence="19" type="ORF">CN899_06195</name>
    <name evidence="20" type="ORF">COE48_00980</name>
    <name evidence="17" type="ORF">COJ61_11920</name>
    <name evidence="18" type="ORF">COK81_05560</name>
    <name evidence="14" type="ORF">CON01_13420</name>
    <name evidence="13" type="ORF">U2F49_03840</name>
</gene>
<evidence type="ECO:0000313" key="19">
    <source>
        <dbReference type="EMBL" id="PGH86191.1"/>
    </source>
</evidence>
<dbReference type="CDD" id="cd05305">
    <property type="entry name" value="L-AlaDH"/>
    <property type="match status" value="1"/>
</dbReference>
<dbReference type="EMBL" id="JAXOTW010000001">
    <property type="protein sequence ID" value="MDZ5475448.1"/>
    <property type="molecule type" value="Genomic_DNA"/>
</dbReference>
<dbReference type="EMBL" id="NTUS01000099">
    <property type="protein sequence ID" value="PFA95045.1"/>
    <property type="molecule type" value="Genomic_DNA"/>
</dbReference>
<feature type="binding site" evidence="9">
    <location>
        <begin position="238"/>
        <end position="239"/>
    </location>
    <ligand>
        <name>NAD(+)</name>
        <dbReference type="ChEBI" id="CHEBI:57540"/>
    </ligand>
</feature>
<dbReference type="InterPro" id="IPR007698">
    <property type="entry name" value="AlaDH/PNT_NAD(H)-bd"/>
</dbReference>
<evidence type="ECO:0000313" key="28">
    <source>
        <dbReference type="Proteomes" id="UP000225910"/>
    </source>
</evidence>
<feature type="active site" description="Proton donor/acceptor" evidence="7">
    <location>
        <position position="95"/>
    </location>
</feature>
<feature type="binding site" evidence="9">
    <location>
        <begin position="266"/>
        <end position="269"/>
    </location>
    <ligand>
        <name>NAD(+)</name>
        <dbReference type="ChEBI" id="CHEBI:57540"/>
    </ligand>
</feature>
<dbReference type="Proteomes" id="UP000222944">
    <property type="component" value="Unassembled WGS sequence"/>
</dbReference>
<evidence type="ECO:0000256" key="8">
    <source>
        <dbReference type="PIRSR" id="PIRSR000183-2"/>
    </source>
</evidence>
<evidence type="ECO:0000313" key="12">
    <source>
        <dbReference type="EMBL" id="ANS50541.1"/>
    </source>
</evidence>
<dbReference type="AlphaFoldDB" id="A0A9W3SFL9"/>
<evidence type="ECO:0000313" key="26">
    <source>
        <dbReference type="Proteomes" id="UP000223445"/>
    </source>
</evidence>
<evidence type="ECO:0000313" key="25">
    <source>
        <dbReference type="Proteomes" id="UP000222944"/>
    </source>
</evidence>
<dbReference type="EMBL" id="NUYG01000022">
    <property type="protein sequence ID" value="PFM93225.1"/>
    <property type="molecule type" value="Genomic_DNA"/>
</dbReference>
<dbReference type="GO" id="GO:0042853">
    <property type="term" value="P:L-alanine catabolic process"/>
    <property type="evidence" value="ECO:0007669"/>
    <property type="project" value="InterPro"/>
</dbReference>
<evidence type="ECO:0000313" key="27">
    <source>
        <dbReference type="Proteomes" id="UP000223839"/>
    </source>
</evidence>
<keyword evidence="5 6" id="KW-0520">NAD</keyword>
<dbReference type="GO" id="GO:0000166">
    <property type="term" value="F:nucleotide binding"/>
    <property type="evidence" value="ECO:0007669"/>
    <property type="project" value="UniProtKB-KW"/>
</dbReference>
<evidence type="ECO:0000256" key="3">
    <source>
        <dbReference type="ARBA" id="ARBA00012897"/>
    </source>
</evidence>
<evidence type="ECO:0000313" key="22">
    <source>
        <dbReference type="Proteomes" id="UP000220127"/>
    </source>
</evidence>
<dbReference type="InterPro" id="IPR007886">
    <property type="entry name" value="AlaDH/PNT_N"/>
</dbReference>
<feature type="binding site" evidence="8">
    <location>
        <position position="74"/>
    </location>
    <ligand>
        <name>substrate</name>
    </ligand>
</feature>
<feature type="binding site" evidence="8">
    <location>
        <position position="15"/>
    </location>
    <ligand>
        <name>substrate</name>
    </ligand>
</feature>
<dbReference type="Proteomes" id="UP000225910">
    <property type="component" value="Unassembled WGS sequence"/>
</dbReference>
<feature type="active site" description="Proton donor/acceptor" evidence="7">
    <location>
        <position position="269"/>
    </location>
</feature>
<dbReference type="NCBIfam" id="TIGR00518">
    <property type="entry name" value="alaDH"/>
    <property type="match status" value="1"/>
</dbReference>
<evidence type="ECO:0000256" key="5">
    <source>
        <dbReference type="ARBA" id="ARBA00023027"/>
    </source>
</evidence>
<evidence type="ECO:0000256" key="7">
    <source>
        <dbReference type="PIRSR" id="PIRSR000183-1"/>
    </source>
</evidence>
<evidence type="ECO:0000313" key="21">
    <source>
        <dbReference type="Proteomes" id="UP000092743"/>
    </source>
</evidence>
<reference evidence="22 25" key="2">
    <citation type="submission" date="2017-09" db="EMBL/GenBank/DDBJ databases">
        <title>Large-scale bioinformatics analysis of Bacillus genomes uncovers conserved roles of natural products in bacterial physiology.</title>
        <authorList>
            <consortium name="Agbiome Team Llc"/>
            <person name="Bleich R.M."/>
            <person name="Grubbs K.J."/>
            <person name="Santa Maria K.C."/>
            <person name="Allen S.E."/>
            <person name="Farag S."/>
            <person name="Shank E.A."/>
            <person name="Bowers A."/>
        </authorList>
    </citation>
    <scope>NUCLEOTIDE SEQUENCE [LARGE SCALE GENOMIC DNA]</scope>
    <source>
        <strain evidence="20 26">AFS030179</strain>
        <strain evidence="19 25">AFS058004</strain>
        <strain evidence="18 28">AFS064137</strain>
        <strain evidence="17 27">AFS077661</strain>
        <strain evidence="14 22">AFS094940</strain>
    </source>
</reference>
<dbReference type="PIRSF" id="PIRSF000183">
    <property type="entry name" value="Alanine_dh"/>
    <property type="match status" value="1"/>
</dbReference>
<feature type="binding site" evidence="9">
    <location>
        <position position="219"/>
    </location>
    <ligand>
        <name>NAD(+)</name>
        <dbReference type="ChEBI" id="CHEBI:57540"/>
    </ligand>
</feature>
<dbReference type="SMR" id="A0A9W3SFL9"/>
<dbReference type="SUPFAM" id="SSF52283">
    <property type="entry name" value="Formate/glycerate dehydrogenase catalytic domain-like"/>
    <property type="match status" value="1"/>
</dbReference>
<evidence type="ECO:0000313" key="15">
    <source>
        <dbReference type="EMBL" id="PEX46296.1"/>
    </source>
</evidence>
<protein>
    <recommendedName>
        <fullName evidence="3 6">Alanine dehydrogenase</fullName>
        <ecNumber evidence="3 6">1.4.1.1</ecNumber>
    </recommendedName>
</protein>
<evidence type="ECO:0000259" key="10">
    <source>
        <dbReference type="SMART" id="SM01002"/>
    </source>
</evidence>
<dbReference type="EMBL" id="NVMD01000008">
    <property type="protein sequence ID" value="PED13852.1"/>
    <property type="molecule type" value="Genomic_DNA"/>
</dbReference>
<evidence type="ECO:0000313" key="17">
    <source>
        <dbReference type="EMBL" id="PFM93225.1"/>
    </source>
</evidence>
<sequence>MRIGIPTEIKNNENRVAMTPAGAVHLVQNGHEVFVQKGAGLGSGFTDEEYVQAGAKLVETAEEAWNQDMVMKVKEPVASEYGYFREGLILFTYLHLAPEPELTKALIDNKVASIAYETVQLDNRSLPLLAPMSEVAGRMSAQIGAQFLEKNKGGKGILLAGVPGVKRGKVTIIGGGQAGTNAAKIAVGLGADVTIIDLSAERLRQLDDIFGNQVKTLMSNPYNIAEAVKESDLVIGAVLIPGAKAPKLVTEEMIQSMEPGSVVVDIAIDQGGIFETTDRITTHDNPTYEKHGVVHYAVANMPGAVPRTSTLALTNVTVPYAVQIANKGYKDACLGNSALLKGINTLDGYVTFEAVAEAHGLQYADAKELLEKAPALS</sequence>
<dbReference type="Proteomes" id="UP000223839">
    <property type="component" value="Unassembled WGS sequence"/>
</dbReference>
<dbReference type="Pfam" id="PF01262">
    <property type="entry name" value="AlaDh_PNT_C"/>
    <property type="match status" value="1"/>
</dbReference>
<proteinExistence type="inferred from homology"/>
<keyword evidence="4 6" id="KW-0560">Oxidoreductase</keyword>
<dbReference type="EMBL" id="NTXF01000035">
    <property type="protein sequence ID" value="PEX46296.1"/>
    <property type="molecule type" value="Genomic_DNA"/>
</dbReference>
<comment type="catalytic activity">
    <reaction evidence="6">
        <text>L-alanine + NAD(+) + H2O = pyruvate + NH4(+) + NADH + H(+)</text>
        <dbReference type="Rhea" id="RHEA:18405"/>
        <dbReference type="ChEBI" id="CHEBI:15361"/>
        <dbReference type="ChEBI" id="CHEBI:15377"/>
        <dbReference type="ChEBI" id="CHEBI:15378"/>
        <dbReference type="ChEBI" id="CHEBI:28938"/>
        <dbReference type="ChEBI" id="CHEBI:57540"/>
        <dbReference type="ChEBI" id="CHEBI:57945"/>
        <dbReference type="ChEBI" id="CHEBI:57972"/>
        <dbReference type="EC" id="1.4.1.1"/>
    </reaction>
</comment>
<feature type="binding site" evidence="9">
    <location>
        <position position="279"/>
    </location>
    <ligand>
        <name>NAD(+)</name>
        <dbReference type="ChEBI" id="CHEBI:57540"/>
    </ligand>
</feature>
<dbReference type="Proteomes" id="UP000223445">
    <property type="component" value="Unassembled WGS sequence"/>
</dbReference>
<evidence type="ECO:0000256" key="6">
    <source>
        <dbReference type="PIRNR" id="PIRNR000183"/>
    </source>
</evidence>
<reference evidence="23 24" key="3">
    <citation type="submission" date="2017-09" db="EMBL/GenBank/DDBJ databases">
        <title>Large-scale bioinformatics analysis of Bacillus genomes uncovers conserved roles of natural products in bacterial physiology.</title>
        <authorList>
            <consortium name="Agbiome Team Llc"/>
            <person name="Bleich R.M."/>
            <person name="Kirk G.J."/>
            <person name="Santa Maria K.C."/>
            <person name="Allen S.E."/>
            <person name="Farag S."/>
            <person name="Shank E.A."/>
            <person name="Bowers A."/>
        </authorList>
    </citation>
    <scope>NUCLEOTIDE SEQUENCE [LARGE SCALE GENOMIC DNA]</scope>
    <source>
        <strain evidence="15 24">AFS007900</strain>
        <strain evidence="16 23">AFS015413</strain>
    </source>
</reference>
<dbReference type="SMART" id="SM01002">
    <property type="entry name" value="AlaDh_PNT_C"/>
    <property type="match status" value="1"/>
</dbReference>
<dbReference type="EMBL" id="NVCU01000048">
    <property type="protein sequence ID" value="PFT97940.1"/>
    <property type="molecule type" value="Genomic_DNA"/>
</dbReference>
<evidence type="ECO:0000313" key="14">
    <source>
        <dbReference type="EMBL" id="PED13852.1"/>
    </source>
</evidence>
<reference evidence="12 21" key="1">
    <citation type="submission" date="2016-04" db="EMBL/GenBank/DDBJ databases">
        <title>High quality genome of the nematocidal Bacillus thuringiensis MYBT18246.</title>
        <authorList>
            <person name="Hollensteiner J."/>
            <person name="Poehlein A."/>
            <person name="Sproeer C."/>
            <person name="Bunk B."/>
            <person name="Rosenstiel P."/>
            <person name="Schulenburg H."/>
            <person name="Liesegang H."/>
        </authorList>
    </citation>
    <scope>NUCLEOTIDE SEQUENCE [LARGE SCALE GENOMIC DNA]</scope>
    <source>
        <strain evidence="12 21">MYBT18246</strain>
    </source>
</reference>
<evidence type="ECO:0000256" key="4">
    <source>
        <dbReference type="ARBA" id="ARBA00023002"/>
    </source>
</evidence>
<dbReference type="FunFam" id="3.40.50.720:FF:000049">
    <property type="entry name" value="Alanine dehydrogenase"/>
    <property type="match status" value="1"/>
</dbReference>
<evidence type="ECO:0000313" key="13">
    <source>
        <dbReference type="EMBL" id="MDZ5475448.1"/>
    </source>
</evidence>
<evidence type="ECO:0000313" key="20">
    <source>
        <dbReference type="EMBL" id="PGZ05922.1"/>
    </source>
</evidence>
<dbReference type="EMBL" id="NUPM01000001">
    <property type="protein sequence ID" value="PGZ05922.1"/>
    <property type="molecule type" value="Genomic_DNA"/>
</dbReference>
<keyword evidence="9" id="KW-0547">Nucleotide-binding</keyword>
<dbReference type="EMBL" id="NUFN01000005">
    <property type="protein sequence ID" value="PGH86191.1"/>
    <property type="molecule type" value="Genomic_DNA"/>
</dbReference>
<name>A0A9W3SFL9_BACTU</name>
<comment type="similarity">
    <text evidence="2 6">Belongs to the AlaDH/PNT family.</text>
</comment>
<feature type="binding site" evidence="9">
    <location>
        <position position="133"/>
    </location>
    <ligand>
        <name>NAD(+)</name>
        <dbReference type="ChEBI" id="CHEBI:57540"/>
    </ligand>
</feature>
<feature type="domain" description="Alanine dehydrogenase/pyridine nucleotide transhydrogenase N-terminal" evidence="11">
    <location>
        <begin position="4"/>
        <end position="136"/>
    </location>
</feature>
<evidence type="ECO:0000259" key="11">
    <source>
        <dbReference type="SMART" id="SM01003"/>
    </source>
</evidence>
<dbReference type="Proteomes" id="UP000220502">
    <property type="component" value="Unassembled WGS sequence"/>
</dbReference>
<comment type="pathway">
    <text evidence="1">Amino-acid degradation; L-alanine degradation via dehydrogenase pathway; NH(3) and pyruvate from L-alanine: step 1/1.</text>
</comment>
<reference evidence="13" key="4">
    <citation type="submission" date="2023-12" db="EMBL/GenBank/DDBJ databases">
        <title>Genome sequence of Bacillus thuringiensis strain SS10.</title>
        <authorList>
            <person name="Rouis S."/>
        </authorList>
    </citation>
    <scope>NUCLEOTIDE SEQUENCE</scope>
    <source>
        <strain evidence="13">SS10</strain>
    </source>
</reference>
<dbReference type="Pfam" id="PF05222">
    <property type="entry name" value="AlaDh_PNT_N"/>
    <property type="match status" value="1"/>
</dbReference>
<dbReference type="GO" id="GO:0005886">
    <property type="term" value="C:plasma membrane"/>
    <property type="evidence" value="ECO:0007669"/>
    <property type="project" value="TreeGrafter"/>
</dbReference>
<dbReference type="PANTHER" id="PTHR42795:SF1">
    <property type="entry name" value="ALANINE DEHYDROGENASE"/>
    <property type="match status" value="1"/>
</dbReference>
<evidence type="ECO:0000256" key="2">
    <source>
        <dbReference type="ARBA" id="ARBA00005689"/>
    </source>
</evidence>
<feature type="domain" description="Alanine dehydrogenase/pyridine nucleotide transhydrogenase NAD(H)-binding" evidence="10">
    <location>
        <begin position="148"/>
        <end position="297"/>
    </location>
</feature>
<dbReference type="Proteomes" id="UP001292252">
    <property type="component" value="Unassembled WGS sequence"/>
</dbReference>
<dbReference type="InterPro" id="IPR008141">
    <property type="entry name" value="Ala_DH"/>
</dbReference>
<dbReference type="RefSeq" id="WP_001219401.1">
    <property type="nucleotide sequence ID" value="NZ_CP014847.1"/>
</dbReference>
<dbReference type="Proteomes" id="UP000220397">
    <property type="component" value="Unassembled WGS sequence"/>
</dbReference>
<accession>A0A9W3SFL9</accession>
<evidence type="ECO:0000313" key="23">
    <source>
        <dbReference type="Proteomes" id="UP000220397"/>
    </source>
</evidence>
<dbReference type="EMBL" id="CP015350">
    <property type="protein sequence ID" value="ANS50541.1"/>
    <property type="molecule type" value="Genomic_DNA"/>
</dbReference>
<evidence type="ECO:0000313" key="18">
    <source>
        <dbReference type="EMBL" id="PFT97940.1"/>
    </source>
</evidence>